<name>A0ABY6JKU1_9ENTR</name>
<dbReference type="Pfam" id="PF13986">
    <property type="entry name" value="DUF4224"/>
    <property type="match status" value="1"/>
</dbReference>
<gene>
    <name evidence="2" type="ORF">KFZ77_06880</name>
</gene>
<dbReference type="EMBL" id="CP074352">
    <property type="protein sequence ID" value="UYU33231.1"/>
    <property type="molecule type" value="Genomic_DNA"/>
</dbReference>
<evidence type="ECO:0000313" key="2">
    <source>
        <dbReference type="EMBL" id="UYU33231.1"/>
    </source>
</evidence>
<protein>
    <submittedName>
        <fullName evidence="2">DUF4224 domain-containing protein</fullName>
    </submittedName>
</protein>
<feature type="domain" description="DUF4224" evidence="1">
    <location>
        <begin position="5"/>
        <end position="46"/>
    </location>
</feature>
<accession>A0ABY6JKU1</accession>
<organism evidence="2 3">
    <name type="scientific">Siccibacter colletis</name>
    <dbReference type="NCBI Taxonomy" id="1505757"/>
    <lineage>
        <taxon>Bacteria</taxon>
        <taxon>Pseudomonadati</taxon>
        <taxon>Pseudomonadota</taxon>
        <taxon>Gammaproteobacteria</taxon>
        <taxon>Enterobacterales</taxon>
        <taxon>Enterobacteriaceae</taxon>
        <taxon>Siccibacter</taxon>
    </lineage>
</organism>
<dbReference type="Proteomes" id="UP001156318">
    <property type="component" value="Chromosome"/>
</dbReference>
<evidence type="ECO:0000259" key="1">
    <source>
        <dbReference type="Pfam" id="PF13986"/>
    </source>
</evidence>
<dbReference type="RefSeq" id="WP_130099260.1">
    <property type="nucleotide sequence ID" value="NZ_CP074352.1"/>
</dbReference>
<evidence type="ECO:0000313" key="3">
    <source>
        <dbReference type="Proteomes" id="UP001156318"/>
    </source>
</evidence>
<proteinExistence type="predicted"/>
<keyword evidence="3" id="KW-1185">Reference proteome</keyword>
<sequence length="68" mass="7952">MSELFLTNEELKDLTGYCYARQQCKWLSKEGIPFRMNRMGHPKVNRCLFVNSNVSIQPRDEEPNFGAI</sequence>
<reference evidence="2 3" key="1">
    <citation type="submission" date="2021-05" db="EMBL/GenBank/DDBJ databases">
        <title>Isolation, identification, and the growth promoting effects of Pantoea dispersa strain YSD J2 from the aboveground leaves of Cyperus esculentus L.Var. Sativus.</title>
        <authorList>
            <person name="Wang S."/>
            <person name="Tang X.M."/>
            <person name="Huang Y.N."/>
        </authorList>
    </citation>
    <scope>NUCLEOTIDE SEQUENCE [LARGE SCALE GENOMIC DNA]</scope>
    <source>
        <strain evidence="3">YSD YN2</strain>
    </source>
</reference>
<dbReference type="InterPro" id="IPR025319">
    <property type="entry name" value="DUF4224"/>
</dbReference>